<name>A0A3D9SS49_9BACL</name>
<sequence>MILLSDVISTLLQALGELVADLSDGFFASKDERRYRRRLNRLRQEQEWFDQFYTNGEQYRFVMKTDETIKNLLLNNEYVRDLELNASARASFRKLVAELHEKSRDADPKDVKHGILSPRT</sequence>
<accession>A0A3D9SS49</accession>
<protein>
    <submittedName>
        <fullName evidence="1">Uncharacterized protein</fullName>
    </submittedName>
</protein>
<organism evidence="1 2">
    <name type="scientific">Paenibacillus taihuensis</name>
    <dbReference type="NCBI Taxonomy" id="1156355"/>
    <lineage>
        <taxon>Bacteria</taxon>
        <taxon>Bacillati</taxon>
        <taxon>Bacillota</taxon>
        <taxon>Bacilli</taxon>
        <taxon>Bacillales</taxon>
        <taxon>Paenibacillaceae</taxon>
        <taxon>Paenibacillus</taxon>
    </lineage>
</organism>
<evidence type="ECO:0000313" key="1">
    <source>
        <dbReference type="EMBL" id="REE94541.1"/>
    </source>
</evidence>
<comment type="caution">
    <text evidence="1">The sequence shown here is derived from an EMBL/GenBank/DDBJ whole genome shotgun (WGS) entry which is preliminary data.</text>
</comment>
<gene>
    <name evidence="1" type="ORF">A8990_101337</name>
</gene>
<dbReference type="EMBL" id="QTTN01000001">
    <property type="protein sequence ID" value="REE94541.1"/>
    <property type="molecule type" value="Genomic_DNA"/>
</dbReference>
<keyword evidence="2" id="KW-1185">Reference proteome</keyword>
<evidence type="ECO:0000313" key="2">
    <source>
        <dbReference type="Proteomes" id="UP000256304"/>
    </source>
</evidence>
<dbReference type="Proteomes" id="UP000256304">
    <property type="component" value="Unassembled WGS sequence"/>
</dbReference>
<dbReference type="AlphaFoldDB" id="A0A3D9SS49"/>
<reference evidence="1 2" key="1">
    <citation type="submission" date="2018-08" db="EMBL/GenBank/DDBJ databases">
        <title>Genomic Encyclopedia of Type Strains, Phase III (KMG-III): the genomes of soil and plant-associated and newly described type strains.</title>
        <authorList>
            <person name="Whitman W."/>
        </authorList>
    </citation>
    <scope>NUCLEOTIDE SEQUENCE [LARGE SCALE GENOMIC DNA]</scope>
    <source>
        <strain evidence="1 2">CGMCC 1.10966</strain>
    </source>
</reference>
<proteinExistence type="predicted"/>